<dbReference type="InterPro" id="IPR057972">
    <property type="entry name" value="Terminase_7"/>
</dbReference>
<dbReference type="RefSeq" id="WP_008477100.1">
    <property type="nucleotide sequence ID" value="NZ_CAGS01000171.1"/>
</dbReference>
<accession>I4EG25</accession>
<evidence type="ECO:0000256" key="1">
    <source>
        <dbReference type="SAM" id="MobiDB-lite"/>
    </source>
</evidence>
<organism evidence="2 3">
    <name type="scientific">Nitrolancea hollandica Lb</name>
    <dbReference type="NCBI Taxonomy" id="1129897"/>
    <lineage>
        <taxon>Bacteria</taxon>
        <taxon>Pseudomonadati</taxon>
        <taxon>Thermomicrobiota</taxon>
        <taxon>Thermomicrobia</taxon>
        <taxon>Sphaerobacterales</taxon>
        <taxon>Sphaerobacterineae</taxon>
        <taxon>Sphaerobacteraceae</taxon>
        <taxon>Nitrolancea</taxon>
    </lineage>
</organism>
<dbReference type="Pfam" id="PF25673">
    <property type="entry name" value="Terminase_7"/>
    <property type="match status" value="1"/>
</dbReference>
<dbReference type="Proteomes" id="UP000004221">
    <property type="component" value="Unassembled WGS sequence"/>
</dbReference>
<keyword evidence="3" id="KW-1185">Reference proteome</keyword>
<protein>
    <recommendedName>
        <fullName evidence="4">Terminase small subunit</fullName>
    </recommendedName>
</protein>
<feature type="compositionally biased region" description="Basic and acidic residues" evidence="1">
    <location>
        <begin position="138"/>
        <end position="150"/>
    </location>
</feature>
<gene>
    <name evidence="2" type="ORF">NITHO_2520012</name>
</gene>
<name>I4EG25_9BACT</name>
<dbReference type="OrthoDB" id="3233083at2"/>
<evidence type="ECO:0000313" key="3">
    <source>
        <dbReference type="Proteomes" id="UP000004221"/>
    </source>
</evidence>
<dbReference type="AlphaFoldDB" id="I4EG25"/>
<feature type="region of interest" description="Disordered" evidence="1">
    <location>
        <begin position="1"/>
        <end position="35"/>
    </location>
</feature>
<feature type="region of interest" description="Disordered" evidence="1">
    <location>
        <begin position="115"/>
        <end position="150"/>
    </location>
</feature>
<comment type="caution">
    <text evidence="2">The sequence shown here is derived from an EMBL/GenBank/DDBJ whole genome shotgun (WGS) entry which is preliminary data.</text>
</comment>
<sequence>MAGRGPTPKPGQLRQRRNQRAGAATLETPERPRIPRLPNLDGVEWHPLTRTWWRNVWRSPMAGEYLETDVDGLGRLALLINAFYRDGDAKLMAEIRLQEARFGLSPVDRSRLQWEVAKGEEASTRRRRPSTPSQQSQDRADPRDLLKVVS</sequence>
<dbReference type="EMBL" id="CAGS01000171">
    <property type="protein sequence ID" value="CCF83637.1"/>
    <property type="molecule type" value="Genomic_DNA"/>
</dbReference>
<proteinExistence type="predicted"/>
<feature type="compositionally biased region" description="Basic and acidic residues" evidence="1">
    <location>
        <begin position="115"/>
        <end position="124"/>
    </location>
</feature>
<reference evidence="2 3" key="1">
    <citation type="journal article" date="2012" name="ISME J.">
        <title>Nitrification expanded: discovery, physiology and genomics of a nitrite-oxidizing bacterium from the phylum Chloroflexi.</title>
        <authorList>
            <person name="Sorokin D.Y."/>
            <person name="Lucker S."/>
            <person name="Vejmelkova D."/>
            <person name="Kostrikina N.A."/>
            <person name="Kleerebezem R."/>
            <person name="Rijpstra W.I."/>
            <person name="Damste J.S."/>
            <person name="Le Paslier D."/>
            <person name="Muyzer G."/>
            <person name="Wagner M."/>
            <person name="van Loosdrecht M.C."/>
            <person name="Daims H."/>
        </authorList>
    </citation>
    <scope>NUCLEOTIDE SEQUENCE [LARGE SCALE GENOMIC DNA]</scope>
    <source>
        <strain evidence="3">none</strain>
    </source>
</reference>
<evidence type="ECO:0000313" key="2">
    <source>
        <dbReference type="EMBL" id="CCF83637.1"/>
    </source>
</evidence>
<evidence type="ECO:0008006" key="4">
    <source>
        <dbReference type="Google" id="ProtNLM"/>
    </source>
</evidence>